<dbReference type="OrthoDB" id="9803002at2"/>
<dbReference type="AlphaFoldDB" id="A0A0S4NDQ0"/>
<evidence type="ECO:0000256" key="6">
    <source>
        <dbReference type="ARBA" id="ARBA00031723"/>
    </source>
</evidence>
<keyword evidence="8" id="KW-1185">Reference proteome</keyword>
<comment type="function">
    <text evidence="1">This subunit may be involved in monitoring complementarity of crRNA and target RNA.</text>
</comment>
<protein>
    <recommendedName>
        <fullName evidence="3">CRISPR system Cms protein Csm2</fullName>
    </recommendedName>
    <alternativeName>
        <fullName evidence="6">CRISPR type III A-associated protein Csm2</fullName>
    </alternativeName>
</protein>
<evidence type="ECO:0000256" key="1">
    <source>
        <dbReference type="ARBA" id="ARBA00003640"/>
    </source>
</evidence>
<evidence type="ECO:0000313" key="7">
    <source>
        <dbReference type="EMBL" id="CUU09204.1"/>
    </source>
</evidence>
<evidence type="ECO:0000313" key="8">
    <source>
        <dbReference type="Proteomes" id="UP000320623"/>
    </source>
</evidence>
<dbReference type="RefSeq" id="WP_140945982.1">
    <property type="nucleotide sequence ID" value="NZ_FAOO01000031.1"/>
</dbReference>
<evidence type="ECO:0000256" key="4">
    <source>
        <dbReference type="ARBA" id="ARBA00022884"/>
    </source>
</evidence>
<dbReference type="NCBIfam" id="TIGR01870">
    <property type="entry name" value="cas_TM1810_Csm2"/>
    <property type="match status" value="1"/>
</dbReference>
<sequence length="134" mass="15673">MAEQKYFLRKAETGEWVIKEELVTKEAEKIADELVGNNPRKPDLKSSQLRKFYMEVKALEDRVKAEKFDKIKPLVKMLKVKVNYQKGRGLVPPKFVDFITKCIDNVNDENDFKAFVTHFEAVVGYYYGKAEKFD</sequence>
<dbReference type="InterPro" id="IPR010149">
    <property type="entry name" value="CRISPR-assoc_prot_Csm2_III-A"/>
</dbReference>
<accession>A0A0S4NDQ0</accession>
<dbReference type="Pfam" id="PF03750">
    <property type="entry name" value="Csm2_III-A"/>
    <property type="match status" value="1"/>
</dbReference>
<organism evidence="7 8">
    <name type="scientific">Candidatus Thermokryptus mobilis</name>
    <dbReference type="NCBI Taxonomy" id="1643428"/>
    <lineage>
        <taxon>Bacteria</taxon>
        <taxon>Pseudomonadati</taxon>
        <taxon>Candidatus Kryptoniota</taxon>
        <taxon>Candidatus Thermokryptus</taxon>
    </lineage>
</organism>
<proteinExistence type="inferred from homology"/>
<evidence type="ECO:0000256" key="5">
    <source>
        <dbReference type="ARBA" id="ARBA00023118"/>
    </source>
</evidence>
<comment type="similarity">
    <text evidence="2">Belongs to the CRISPR-associated Csm2 family.</text>
</comment>
<evidence type="ECO:0000256" key="3">
    <source>
        <dbReference type="ARBA" id="ARBA00016118"/>
    </source>
</evidence>
<dbReference type="STRING" id="1643428.GCA_001442855_02238"/>
<dbReference type="GO" id="GO:0051607">
    <property type="term" value="P:defense response to virus"/>
    <property type="evidence" value="ECO:0007669"/>
    <property type="project" value="UniProtKB-KW"/>
</dbReference>
<dbReference type="EMBL" id="FAOO01000031">
    <property type="protein sequence ID" value="CUU09204.1"/>
    <property type="molecule type" value="Genomic_DNA"/>
</dbReference>
<reference evidence="8" key="1">
    <citation type="submission" date="2015-11" db="EMBL/GenBank/DDBJ databases">
        <authorList>
            <person name="Varghese N."/>
        </authorList>
    </citation>
    <scope>NUCLEOTIDE SEQUENCE [LARGE SCALE GENOMIC DNA]</scope>
</reference>
<keyword evidence="5" id="KW-0051">Antiviral defense</keyword>
<evidence type="ECO:0000256" key="2">
    <source>
        <dbReference type="ARBA" id="ARBA00006896"/>
    </source>
</evidence>
<gene>
    <name evidence="7" type="ORF">JGI1_02291</name>
</gene>
<dbReference type="GO" id="GO:0003723">
    <property type="term" value="F:RNA binding"/>
    <property type="evidence" value="ECO:0007669"/>
    <property type="project" value="UniProtKB-KW"/>
</dbReference>
<dbReference type="Proteomes" id="UP000320623">
    <property type="component" value="Unassembled WGS sequence"/>
</dbReference>
<keyword evidence="4" id="KW-0694">RNA-binding</keyword>
<name>A0A0S4NDQ0_9BACT</name>